<accession>A0A934PPZ5</accession>
<reference evidence="1" key="1">
    <citation type="submission" date="2020-12" db="EMBL/GenBank/DDBJ databases">
        <title>Bacterial novel species Mucilaginibacter sp. SD-g isolated from soil.</title>
        <authorList>
            <person name="Jung H.-Y."/>
        </authorList>
    </citation>
    <scope>NUCLEOTIDE SEQUENCE</scope>
    <source>
        <strain evidence="1">SD-g</strain>
    </source>
</reference>
<name>A0A934PPZ5_9SPHI</name>
<evidence type="ECO:0000313" key="1">
    <source>
        <dbReference type="EMBL" id="MBK0378619.1"/>
    </source>
</evidence>
<gene>
    <name evidence="1" type="ORF">I5M19_04840</name>
</gene>
<comment type="caution">
    <text evidence="1">The sequence shown here is derived from an EMBL/GenBank/DDBJ whole genome shotgun (WGS) entry which is preliminary data.</text>
</comment>
<dbReference type="RefSeq" id="WP_200064684.1">
    <property type="nucleotide sequence ID" value="NZ_JAEHFW010000001.1"/>
</dbReference>
<keyword evidence="2" id="KW-1185">Reference proteome</keyword>
<protein>
    <submittedName>
        <fullName evidence="1">Uncharacterized protein</fullName>
    </submittedName>
</protein>
<evidence type="ECO:0000313" key="2">
    <source>
        <dbReference type="Proteomes" id="UP000613193"/>
    </source>
</evidence>
<sequence>MALCPGIEVMNSKRIIFGFFMAAAMLYGCKNSKKLYISDCNDNIAYKKVGFSNLLDSLKFYDKQYVEVSGKYTEGKHLSALVNDSLFTSHNNSHALWVNFSQDCPLQLAGKRTGLFEYDNGNYVKLNNRSMTIRGIVDIRQKGHLHAFSGAIDRVSYVELY</sequence>
<dbReference type="Proteomes" id="UP000613193">
    <property type="component" value="Unassembled WGS sequence"/>
</dbReference>
<proteinExistence type="predicted"/>
<dbReference type="AlphaFoldDB" id="A0A934PPZ5"/>
<dbReference type="EMBL" id="JAEHFW010000001">
    <property type="protein sequence ID" value="MBK0378619.1"/>
    <property type="molecule type" value="Genomic_DNA"/>
</dbReference>
<organism evidence="1 2">
    <name type="scientific">Mucilaginibacter segetis</name>
    <dbReference type="NCBI Taxonomy" id="2793071"/>
    <lineage>
        <taxon>Bacteria</taxon>
        <taxon>Pseudomonadati</taxon>
        <taxon>Bacteroidota</taxon>
        <taxon>Sphingobacteriia</taxon>
        <taxon>Sphingobacteriales</taxon>
        <taxon>Sphingobacteriaceae</taxon>
        <taxon>Mucilaginibacter</taxon>
    </lineage>
</organism>